<dbReference type="Pfam" id="PF00356">
    <property type="entry name" value="LacI"/>
    <property type="match status" value="1"/>
</dbReference>
<comment type="caution">
    <text evidence="5">The sequence shown here is derived from an EMBL/GenBank/DDBJ whole genome shotgun (WGS) entry which is preliminary data.</text>
</comment>
<dbReference type="InterPro" id="IPR010982">
    <property type="entry name" value="Lambda_DNA-bd_dom_sf"/>
</dbReference>
<name>A0AAJ1MLF4_9SPIO</name>
<keyword evidence="2 5" id="KW-0238">DNA-binding</keyword>
<dbReference type="SMART" id="SM00354">
    <property type="entry name" value="HTH_LACI"/>
    <property type="match status" value="1"/>
</dbReference>
<sequence length="342" mass="37817">MKTTIKDIADKAGVSTAAVSLSINNKPGVSNDTRERVIEVAHELGYEPLSKFVSPDADIIIRFLKISRHGHTINKNHNYFIDAYVEGISATASVSGATVEVEAYSADEPLENIINKITDSPQLTGCLILGTELSEKDIKAFVATGKNIVFVDTYLDYISADFVDMNNTDAVYKLVNHLIGRGHKEIGMIKSSVNTRNFQLREKAFYQVMESLGLEINKDFIIDVDSTFDEAYSGFKEFLSGNPQLPTAFFAINDIIAMGCMRALQDKGYTVPDEVSIAAFDNLPMSEMVSPPLTTIDVSKREIGRTALDMLLHKASREISPPPRKTMIGGRLIKRESVKKIR</sequence>
<dbReference type="Gene3D" id="1.10.260.40">
    <property type="entry name" value="lambda repressor-like DNA-binding domains"/>
    <property type="match status" value="1"/>
</dbReference>
<dbReference type="SUPFAM" id="SSF53822">
    <property type="entry name" value="Periplasmic binding protein-like I"/>
    <property type="match status" value="1"/>
</dbReference>
<dbReference type="Pfam" id="PF13377">
    <property type="entry name" value="Peripla_BP_3"/>
    <property type="match status" value="1"/>
</dbReference>
<dbReference type="EMBL" id="JAQQAL010000034">
    <property type="protein sequence ID" value="MDC7227806.1"/>
    <property type="molecule type" value="Genomic_DNA"/>
</dbReference>
<dbReference type="PROSITE" id="PS50932">
    <property type="entry name" value="HTH_LACI_2"/>
    <property type="match status" value="1"/>
</dbReference>
<dbReference type="Proteomes" id="UP001221217">
    <property type="component" value="Unassembled WGS sequence"/>
</dbReference>
<dbReference type="Gene3D" id="3.40.50.2300">
    <property type="match status" value="2"/>
</dbReference>
<dbReference type="GO" id="GO:0000976">
    <property type="term" value="F:transcription cis-regulatory region binding"/>
    <property type="evidence" value="ECO:0007669"/>
    <property type="project" value="TreeGrafter"/>
</dbReference>
<accession>A0AAJ1MLF4</accession>
<evidence type="ECO:0000313" key="5">
    <source>
        <dbReference type="EMBL" id="MDC7227806.1"/>
    </source>
</evidence>
<dbReference type="InterPro" id="IPR000843">
    <property type="entry name" value="HTH_LacI"/>
</dbReference>
<proteinExistence type="predicted"/>
<evidence type="ECO:0000256" key="3">
    <source>
        <dbReference type="ARBA" id="ARBA00023163"/>
    </source>
</evidence>
<feature type="domain" description="HTH lacI-type" evidence="4">
    <location>
        <begin position="3"/>
        <end position="51"/>
    </location>
</feature>
<dbReference type="PANTHER" id="PTHR30146:SF109">
    <property type="entry name" value="HTH-TYPE TRANSCRIPTIONAL REGULATOR GALS"/>
    <property type="match status" value="1"/>
</dbReference>
<reference evidence="5 6" key="1">
    <citation type="submission" date="2022-12" db="EMBL/GenBank/DDBJ databases">
        <title>Metagenome assembled genome from gulf of manar.</title>
        <authorList>
            <person name="Kohli P."/>
            <person name="Pk S."/>
            <person name="Venkata Ramana C."/>
            <person name="Sasikala C."/>
        </authorList>
    </citation>
    <scope>NUCLEOTIDE SEQUENCE [LARGE SCALE GENOMIC DNA]</scope>
    <source>
        <strain evidence="5">JB008</strain>
    </source>
</reference>
<dbReference type="PANTHER" id="PTHR30146">
    <property type="entry name" value="LACI-RELATED TRANSCRIPTIONAL REPRESSOR"/>
    <property type="match status" value="1"/>
</dbReference>
<dbReference type="SUPFAM" id="SSF47413">
    <property type="entry name" value="lambda repressor-like DNA-binding domains"/>
    <property type="match status" value="1"/>
</dbReference>
<evidence type="ECO:0000313" key="6">
    <source>
        <dbReference type="Proteomes" id="UP001221217"/>
    </source>
</evidence>
<dbReference type="GO" id="GO:0003700">
    <property type="term" value="F:DNA-binding transcription factor activity"/>
    <property type="evidence" value="ECO:0007669"/>
    <property type="project" value="TreeGrafter"/>
</dbReference>
<dbReference type="AlphaFoldDB" id="A0AAJ1MLF4"/>
<keyword evidence="3" id="KW-0804">Transcription</keyword>
<dbReference type="InterPro" id="IPR028082">
    <property type="entry name" value="Peripla_BP_I"/>
</dbReference>
<organism evidence="5 6">
    <name type="scientific">Candidatus Thalassospirochaeta sargassi</name>
    <dbReference type="NCBI Taxonomy" id="3119039"/>
    <lineage>
        <taxon>Bacteria</taxon>
        <taxon>Pseudomonadati</taxon>
        <taxon>Spirochaetota</taxon>
        <taxon>Spirochaetia</taxon>
        <taxon>Spirochaetales</taxon>
        <taxon>Spirochaetaceae</taxon>
        <taxon>Candidatus Thalassospirochaeta</taxon>
    </lineage>
</organism>
<keyword evidence="1" id="KW-0805">Transcription regulation</keyword>
<gene>
    <name evidence="5" type="ORF">PQJ61_13660</name>
</gene>
<dbReference type="InterPro" id="IPR046335">
    <property type="entry name" value="LacI/GalR-like_sensor"/>
</dbReference>
<evidence type="ECO:0000256" key="2">
    <source>
        <dbReference type="ARBA" id="ARBA00023125"/>
    </source>
</evidence>
<evidence type="ECO:0000256" key="1">
    <source>
        <dbReference type="ARBA" id="ARBA00023015"/>
    </source>
</evidence>
<dbReference type="CDD" id="cd01392">
    <property type="entry name" value="HTH_LacI"/>
    <property type="match status" value="1"/>
</dbReference>
<evidence type="ECO:0000259" key="4">
    <source>
        <dbReference type="PROSITE" id="PS50932"/>
    </source>
</evidence>
<protein>
    <submittedName>
        <fullName evidence="5">LacI family DNA-binding transcriptional regulator</fullName>
    </submittedName>
</protein>